<sequence>MDSVSSATSVPYSCPLARDKPVPHLLVGVADDDGPDHWHWGHRGHSRHCQSYRDDLHHWGPGGQGKRSPQHLLLKPVQGDKWKCVEASPPPSSVFQALALSTPGPGSSGPLQPQGQNPL</sequence>
<keyword evidence="2" id="KW-0067">ATP-binding</keyword>
<dbReference type="GO" id="GO:0004386">
    <property type="term" value="F:helicase activity"/>
    <property type="evidence" value="ECO:0007669"/>
    <property type="project" value="UniProtKB-KW"/>
</dbReference>
<reference evidence="2 3" key="2">
    <citation type="submission" date="2019-04" db="EMBL/GenBank/DDBJ databases">
        <title>The genome sequence of big-headed turtle.</title>
        <authorList>
            <person name="Gong S."/>
        </authorList>
    </citation>
    <scope>NUCLEOTIDE SEQUENCE [LARGE SCALE GENOMIC DNA]</scope>
    <source>
        <strain evidence="2">DO16091913</strain>
        <tissue evidence="2">Muscle</tissue>
    </source>
</reference>
<keyword evidence="2" id="KW-0547">Nucleotide-binding</keyword>
<keyword evidence="2" id="KW-0347">Helicase</keyword>
<proteinExistence type="predicted"/>
<evidence type="ECO:0000313" key="2">
    <source>
        <dbReference type="EMBL" id="TFJ96337.1"/>
    </source>
</evidence>
<dbReference type="EMBL" id="QXTE01000697">
    <property type="protein sequence ID" value="TFJ96337.1"/>
    <property type="molecule type" value="Genomic_DNA"/>
</dbReference>
<name>A0A4D9DJI8_9SAUR</name>
<keyword evidence="3" id="KW-1185">Reference proteome</keyword>
<protein>
    <submittedName>
        <fullName evidence="2">Putative ATP-dependent RNA helicase DHX57</fullName>
    </submittedName>
</protein>
<evidence type="ECO:0000313" key="3">
    <source>
        <dbReference type="Proteomes" id="UP000297703"/>
    </source>
</evidence>
<reference evidence="2 3" key="1">
    <citation type="submission" date="2019-04" db="EMBL/GenBank/DDBJ databases">
        <title>Draft genome of the big-headed turtle Platysternon megacephalum.</title>
        <authorList>
            <person name="Gong S."/>
        </authorList>
    </citation>
    <scope>NUCLEOTIDE SEQUENCE [LARGE SCALE GENOMIC DNA]</scope>
    <source>
        <strain evidence="2">DO16091913</strain>
        <tissue evidence="2">Muscle</tissue>
    </source>
</reference>
<keyword evidence="2" id="KW-0378">Hydrolase</keyword>
<gene>
    <name evidence="2" type="ORF">DR999_PMT21888</name>
</gene>
<dbReference type="Proteomes" id="UP000297703">
    <property type="component" value="Unassembled WGS sequence"/>
</dbReference>
<dbReference type="AlphaFoldDB" id="A0A4D9DJI8"/>
<accession>A0A4D9DJI8</accession>
<organism evidence="2 3">
    <name type="scientific">Platysternon megacephalum</name>
    <name type="common">big-headed turtle</name>
    <dbReference type="NCBI Taxonomy" id="55544"/>
    <lineage>
        <taxon>Eukaryota</taxon>
        <taxon>Metazoa</taxon>
        <taxon>Chordata</taxon>
        <taxon>Craniata</taxon>
        <taxon>Vertebrata</taxon>
        <taxon>Euteleostomi</taxon>
        <taxon>Archelosauria</taxon>
        <taxon>Testudinata</taxon>
        <taxon>Testudines</taxon>
        <taxon>Cryptodira</taxon>
        <taxon>Durocryptodira</taxon>
        <taxon>Testudinoidea</taxon>
        <taxon>Platysternidae</taxon>
        <taxon>Platysternon</taxon>
    </lineage>
</organism>
<evidence type="ECO:0000256" key="1">
    <source>
        <dbReference type="SAM" id="MobiDB-lite"/>
    </source>
</evidence>
<feature type="region of interest" description="Disordered" evidence="1">
    <location>
        <begin position="98"/>
        <end position="119"/>
    </location>
</feature>
<feature type="compositionally biased region" description="Low complexity" evidence="1">
    <location>
        <begin position="100"/>
        <end position="119"/>
    </location>
</feature>
<comment type="caution">
    <text evidence="2">The sequence shown here is derived from an EMBL/GenBank/DDBJ whole genome shotgun (WGS) entry which is preliminary data.</text>
</comment>